<dbReference type="PANTHER" id="PTHR42792">
    <property type="entry name" value="FLAGELLIN"/>
    <property type="match status" value="1"/>
</dbReference>
<gene>
    <name evidence="7" type="primary">flgL</name>
    <name evidence="7" type="ORF">VSX58_19835</name>
</gene>
<evidence type="ECO:0000256" key="4">
    <source>
        <dbReference type="ARBA" id="ARBA00022525"/>
    </source>
</evidence>
<sequence>MRLSTSVIYQRQVASSQEIQSAVSTASAQVSSGIRVTKPSDDPIAASQSVLVSQAQSDSKKYTTARQTAEASLNLEDTTLDEVVSVVQSIQTKLIQASNTTYSDADRASLATELQSYKDQLVALANTTDSSGNYIFSGYASGSAAFSVADDGTVTYSGSSNAVSIKISDGLSVTTGDTGNSVFGEDGNSIFDTIDQALSALSMKLDEGDSTQEYTDAMGGALNALSDQLDDVYTAQTKLGGKQSTITSLETLQDSIDVVYADRQTNLVEADIVAATATYQSLQLMLEANAAVTSSMFSMSLFQLNG</sequence>
<keyword evidence="5" id="KW-0975">Bacterial flagellum</keyword>
<comment type="caution">
    <text evidence="7">The sequence shown here is derived from an EMBL/GenBank/DDBJ whole genome shotgun (WGS) entry which is preliminary data.</text>
</comment>
<dbReference type="InterPro" id="IPR001492">
    <property type="entry name" value="Flagellin"/>
</dbReference>
<evidence type="ECO:0000256" key="2">
    <source>
        <dbReference type="ARBA" id="ARBA00004613"/>
    </source>
</evidence>
<dbReference type="InterPro" id="IPR001029">
    <property type="entry name" value="Flagellin_N"/>
</dbReference>
<comment type="subcellular location">
    <subcellularLocation>
        <location evidence="1">Bacterial flagellum</location>
    </subcellularLocation>
    <subcellularLocation>
        <location evidence="2">Secreted</location>
    </subcellularLocation>
</comment>
<feature type="domain" description="Flagellin N-terminal" evidence="6">
    <location>
        <begin position="4"/>
        <end position="139"/>
    </location>
</feature>
<keyword evidence="8" id="KW-1185">Reference proteome</keyword>
<keyword evidence="7" id="KW-0969">Cilium</keyword>
<evidence type="ECO:0000259" key="6">
    <source>
        <dbReference type="Pfam" id="PF00669"/>
    </source>
</evidence>
<reference evidence="7 8" key="1">
    <citation type="journal article" date="2017" name="Int. J. Syst. Evol. Microbiol.">
        <title>Brenneria populi subsp. brevivirga subsp. nov. isolated from symptomatic bark of Populus x euramericana canker, and description of Brenneria populi subsp. populi subsp. nov.</title>
        <authorList>
            <person name="Zheng M.H."/>
            <person name="Piao C.G."/>
            <person name="Xue H."/>
            <person name="Guo M.W."/>
            <person name="Li Y."/>
        </authorList>
    </citation>
    <scope>NUCLEOTIDE SEQUENCE [LARGE SCALE GENOMIC DNA]</scope>
    <source>
        <strain evidence="7 8">D9-5</strain>
    </source>
</reference>
<proteinExistence type="inferred from homology"/>
<dbReference type="SUPFAM" id="SSF64518">
    <property type="entry name" value="Phase 1 flagellin"/>
    <property type="match status" value="1"/>
</dbReference>
<dbReference type="Pfam" id="PF00669">
    <property type="entry name" value="Flagellin_N"/>
    <property type="match status" value="1"/>
</dbReference>
<organism evidence="7 8">
    <name type="scientific">Brenneria populi</name>
    <dbReference type="NCBI Taxonomy" id="1505588"/>
    <lineage>
        <taxon>Bacteria</taxon>
        <taxon>Pseudomonadati</taxon>
        <taxon>Pseudomonadota</taxon>
        <taxon>Gammaproteobacteria</taxon>
        <taxon>Enterobacterales</taxon>
        <taxon>Pectobacteriaceae</taxon>
        <taxon>Brenneria</taxon>
    </lineage>
</organism>
<keyword evidence="7" id="KW-0966">Cell projection</keyword>
<name>A0ABU6JVP1_9GAMM</name>
<accession>A0ABU6JVP1</accession>
<evidence type="ECO:0000313" key="8">
    <source>
        <dbReference type="Proteomes" id="UP001309705"/>
    </source>
</evidence>
<dbReference type="InterPro" id="IPR013384">
    <property type="entry name" value="Flagell_FlgL"/>
</dbReference>
<dbReference type="EMBL" id="JAYWTM010000029">
    <property type="protein sequence ID" value="MEC5344850.1"/>
    <property type="molecule type" value="Genomic_DNA"/>
</dbReference>
<keyword evidence="7" id="KW-0282">Flagellum</keyword>
<dbReference type="Gene3D" id="1.20.1330.10">
    <property type="entry name" value="f41 fragment of flagellin, N-terminal domain"/>
    <property type="match status" value="1"/>
</dbReference>
<evidence type="ECO:0000313" key="7">
    <source>
        <dbReference type="EMBL" id="MEC5344850.1"/>
    </source>
</evidence>
<keyword evidence="4" id="KW-0964">Secreted</keyword>
<evidence type="ECO:0000256" key="3">
    <source>
        <dbReference type="ARBA" id="ARBA00005709"/>
    </source>
</evidence>
<evidence type="ECO:0000256" key="1">
    <source>
        <dbReference type="ARBA" id="ARBA00004365"/>
    </source>
</evidence>
<dbReference type="Proteomes" id="UP001309705">
    <property type="component" value="Unassembled WGS sequence"/>
</dbReference>
<dbReference type="PANTHER" id="PTHR42792:SF1">
    <property type="entry name" value="FLAGELLAR HOOK-ASSOCIATED PROTEIN 3"/>
    <property type="match status" value="1"/>
</dbReference>
<evidence type="ECO:0000256" key="5">
    <source>
        <dbReference type="ARBA" id="ARBA00023143"/>
    </source>
</evidence>
<dbReference type="RefSeq" id="WP_327619605.1">
    <property type="nucleotide sequence ID" value="NZ_JAYWTM010000029.1"/>
</dbReference>
<comment type="similarity">
    <text evidence="3">Belongs to the bacterial flagellin family.</text>
</comment>
<protein>
    <submittedName>
        <fullName evidence="7">Flagellar hook-associated protein FlgL</fullName>
    </submittedName>
</protein>
<dbReference type="NCBIfam" id="TIGR02550">
    <property type="entry name" value="flagell_flgL"/>
    <property type="match status" value="1"/>
</dbReference>